<accession>A0A0B2PCE3</accession>
<dbReference type="GO" id="GO:0005829">
    <property type="term" value="C:cytosol"/>
    <property type="evidence" value="ECO:0007669"/>
    <property type="project" value="TreeGrafter"/>
</dbReference>
<dbReference type="GO" id="GO:0005741">
    <property type="term" value="C:mitochondrial outer membrane"/>
    <property type="evidence" value="ECO:0007669"/>
    <property type="project" value="UniProtKB-SubCell"/>
</dbReference>
<evidence type="ECO:0000313" key="16">
    <source>
        <dbReference type="Proteomes" id="UP000289340"/>
    </source>
</evidence>
<feature type="domain" description="Hexokinase N-terminal" evidence="12">
    <location>
        <begin position="38"/>
        <end position="237"/>
    </location>
</feature>
<dbReference type="GO" id="GO:0008865">
    <property type="term" value="F:fructokinase activity"/>
    <property type="evidence" value="ECO:0007669"/>
    <property type="project" value="TreeGrafter"/>
</dbReference>
<dbReference type="EMBL" id="QZWG01000008">
    <property type="protein sequence ID" value="RZB97853.1"/>
    <property type="molecule type" value="Genomic_DNA"/>
</dbReference>
<evidence type="ECO:0000256" key="5">
    <source>
        <dbReference type="ARBA" id="ARBA00022679"/>
    </source>
</evidence>
<dbReference type="Pfam" id="PF00349">
    <property type="entry name" value="Hexokinase_1"/>
    <property type="match status" value="1"/>
</dbReference>
<evidence type="ECO:0000256" key="6">
    <source>
        <dbReference type="ARBA" id="ARBA00022741"/>
    </source>
</evidence>
<keyword evidence="9 11" id="KW-0067">ATP-binding</keyword>
<keyword evidence="8" id="KW-1000">Mitochondrion outer membrane</keyword>
<comment type="subcellular location">
    <subcellularLocation>
        <location evidence="1">Mitochondrion outer membrane</location>
        <topology evidence="1">Single-pass membrane protein</topology>
    </subcellularLocation>
</comment>
<dbReference type="PANTHER" id="PTHR19443">
    <property type="entry name" value="HEXOKINASE"/>
    <property type="match status" value="1"/>
</dbReference>
<dbReference type="GO" id="GO:0006096">
    <property type="term" value="P:glycolytic process"/>
    <property type="evidence" value="ECO:0007669"/>
    <property type="project" value="UniProtKB-UniPathway"/>
</dbReference>
<dbReference type="FunFam" id="3.40.367.20:FF:000003">
    <property type="entry name" value="Phosphotransferase"/>
    <property type="match status" value="1"/>
</dbReference>
<feature type="domain" description="Hexokinase C-terminal" evidence="13">
    <location>
        <begin position="244"/>
        <end position="484"/>
    </location>
</feature>
<dbReference type="InterPro" id="IPR001312">
    <property type="entry name" value="Hexokinase"/>
</dbReference>
<dbReference type="Proteomes" id="UP000289340">
    <property type="component" value="Chromosome 8"/>
</dbReference>
<keyword evidence="8" id="KW-0496">Mitochondrion</keyword>
<sequence>MRKVVVCATVIGACTVVAVVVHRYARKCRRWAKAIEILKELEEKCATPTWKLKLVADAMNVEMHAGLASEGGSKLKMLITYVDKLPTGNEEGLYYALDLGGTNFRVLRVQLGGKYGGIISQEFTEVSIPPNLMVGTSDELFDYIAAELAKFVAQENQDFQVSPGRQRELGFTFSFPVMQTSLASGNLVKWTKGFNIDGTVGQDVVAELTKAIRRQGLDMRVNALVNDTVGTLAGGRYTNSNVIAAIILGTGTNAAYVERVQAIPKWHGPLPDSGDMAINMEWGNFRSSHLPLTEYDCALDAESFSPGDQIFEKMTSGLYLGEIVRRVLCKIAEEAFFFADNVPPKLKIPFILSTPDMCAMHHDSSTDLNVVGSKLKNILEISDTSLEVRKVVVEICNIIATRGARLSAAGILGILKKLGKDTKSEVEGQKNVIAMDGGLYEHYTEYSKCLENTLKELVGEDISESIIIEHFNDGSGVGAALLAASHSQYLDA</sequence>
<keyword evidence="8" id="KW-0472">Membrane</keyword>
<keyword evidence="5 11" id="KW-0808">Transferase</keyword>
<keyword evidence="7 11" id="KW-0418">Kinase</keyword>
<dbReference type="PANTHER" id="PTHR19443:SF85">
    <property type="entry name" value="HEXOKINASE-1"/>
    <property type="match status" value="1"/>
</dbReference>
<dbReference type="Gene3D" id="3.40.367.20">
    <property type="match status" value="1"/>
</dbReference>
<gene>
    <name evidence="15" type="ORF">D0Y65_021088</name>
    <name evidence="14" type="ORF">glysoja_036869</name>
</gene>
<dbReference type="Gramene" id="XM_028391530.1">
    <property type="protein sequence ID" value="XP_028247331.1"/>
    <property type="gene ID" value="LOC114424667"/>
</dbReference>
<evidence type="ECO:0000256" key="8">
    <source>
        <dbReference type="ARBA" id="ARBA00022787"/>
    </source>
</evidence>
<name>A0A0B2PCE3_GLYSO</name>
<dbReference type="EC" id="2.7.1.-" evidence="11"/>
<evidence type="ECO:0000259" key="13">
    <source>
        <dbReference type="Pfam" id="PF03727"/>
    </source>
</evidence>
<dbReference type="InterPro" id="IPR043129">
    <property type="entry name" value="ATPase_NBD"/>
</dbReference>
<evidence type="ECO:0000259" key="12">
    <source>
        <dbReference type="Pfam" id="PF00349"/>
    </source>
</evidence>
<organism evidence="14">
    <name type="scientific">Glycine soja</name>
    <name type="common">Wild soybean</name>
    <dbReference type="NCBI Taxonomy" id="3848"/>
    <lineage>
        <taxon>Eukaryota</taxon>
        <taxon>Viridiplantae</taxon>
        <taxon>Streptophyta</taxon>
        <taxon>Embryophyta</taxon>
        <taxon>Tracheophyta</taxon>
        <taxon>Spermatophyta</taxon>
        <taxon>Magnoliopsida</taxon>
        <taxon>eudicotyledons</taxon>
        <taxon>Gunneridae</taxon>
        <taxon>Pentapetalae</taxon>
        <taxon>rosids</taxon>
        <taxon>fabids</taxon>
        <taxon>Fabales</taxon>
        <taxon>Fabaceae</taxon>
        <taxon>Papilionoideae</taxon>
        <taxon>50 kb inversion clade</taxon>
        <taxon>NPAAA clade</taxon>
        <taxon>indigoferoid/millettioid clade</taxon>
        <taxon>Phaseoleae</taxon>
        <taxon>Glycine</taxon>
        <taxon>Glycine subgen. Soja</taxon>
    </lineage>
</organism>
<evidence type="ECO:0000256" key="4">
    <source>
        <dbReference type="ARBA" id="ARBA00009225"/>
    </source>
</evidence>
<dbReference type="GO" id="GO:0005536">
    <property type="term" value="F:D-glucose binding"/>
    <property type="evidence" value="ECO:0007669"/>
    <property type="project" value="InterPro"/>
</dbReference>
<dbReference type="AlphaFoldDB" id="A0A0B2PCE3"/>
<dbReference type="UniPathway" id="UPA00109">
    <property type="reaction ID" value="UER00180"/>
</dbReference>
<evidence type="ECO:0000313" key="14">
    <source>
        <dbReference type="EMBL" id="KHN05328.1"/>
    </source>
</evidence>
<dbReference type="PROSITE" id="PS51748">
    <property type="entry name" value="HEXOKINASE_2"/>
    <property type="match status" value="1"/>
</dbReference>
<keyword evidence="6 11" id="KW-0547">Nucleotide-binding</keyword>
<protein>
    <recommendedName>
        <fullName evidence="11">Phosphotransferase</fullName>
        <ecNumber evidence="11">2.7.1.-</ecNumber>
    </recommendedName>
</protein>
<dbReference type="EMBL" id="KN668480">
    <property type="protein sequence ID" value="KHN05328.1"/>
    <property type="molecule type" value="Genomic_DNA"/>
</dbReference>
<dbReference type="InterPro" id="IPR022673">
    <property type="entry name" value="Hexokinase_C"/>
</dbReference>
<evidence type="ECO:0000256" key="11">
    <source>
        <dbReference type="RuleBase" id="RU362007"/>
    </source>
</evidence>
<dbReference type="SUPFAM" id="SSF53067">
    <property type="entry name" value="Actin-like ATPase domain"/>
    <property type="match status" value="2"/>
</dbReference>
<dbReference type="PRINTS" id="PR00475">
    <property type="entry name" value="HEXOKINASE"/>
</dbReference>
<proteinExistence type="inferred from homology"/>
<dbReference type="GO" id="GO:0006006">
    <property type="term" value="P:glucose metabolic process"/>
    <property type="evidence" value="ECO:0007669"/>
    <property type="project" value="TreeGrafter"/>
</dbReference>
<evidence type="ECO:0000256" key="1">
    <source>
        <dbReference type="ARBA" id="ARBA00004572"/>
    </source>
</evidence>
<reference evidence="15 16" key="2">
    <citation type="submission" date="2018-09" db="EMBL/GenBank/DDBJ databases">
        <title>A high-quality reference genome of wild soybean provides a powerful tool to mine soybean genomes.</title>
        <authorList>
            <person name="Xie M."/>
            <person name="Chung C.Y.L."/>
            <person name="Li M.-W."/>
            <person name="Wong F.-L."/>
            <person name="Chan T.-F."/>
            <person name="Lam H.-M."/>
        </authorList>
    </citation>
    <scope>NUCLEOTIDE SEQUENCE [LARGE SCALE GENOMIC DNA]</scope>
    <source>
        <strain evidence="16">cv. W05</strain>
        <tissue evidence="15">Hypocotyl of etiolated seedlings</tissue>
    </source>
</reference>
<dbReference type="GO" id="GO:0005524">
    <property type="term" value="F:ATP binding"/>
    <property type="evidence" value="ECO:0007669"/>
    <property type="project" value="UniProtKB-UniRule"/>
</dbReference>
<evidence type="ECO:0000256" key="7">
    <source>
        <dbReference type="ARBA" id="ARBA00022777"/>
    </source>
</evidence>
<dbReference type="Pfam" id="PF03727">
    <property type="entry name" value="Hexokinase_2"/>
    <property type="match status" value="1"/>
</dbReference>
<keyword evidence="16" id="KW-1185">Reference proteome</keyword>
<dbReference type="GO" id="GO:0004340">
    <property type="term" value="F:glucokinase activity"/>
    <property type="evidence" value="ECO:0007669"/>
    <property type="project" value="TreeGrafter"/>
</dbReference>
<dbReference type="Gene3D" id="3.30.420.40">
    <property type="match status" value="1"/>
</dbReference>
<dbReference type="CDD" id="cd24020">
    <property type="entry name" value="ASKHA_NBD_HK_plant"/>
    <property type="match status" value="1"/>
</dbReference>
<evidence type="ECO:0000313" key="15">
    <source>
        <dbReference type="EMBL" id="RZB97853.1"/>
    </source>
</evidence>
<reference evidence="14" key="1">
    <citation type="submission" date="2014-07" db="EMBL/GenBank/DDBJ databases">
        <title>Identification of a novel salt tolerance gene in wild soybean by whole-genome sequencing.</title>
        <authorList>
            <person name="Lam H.-M."/>
            <person name="Qi X."/>
            <person name="Li M.-W."/>
            <person name="Liu X."/>
            <person name="Xie M."/>
            <person name="Ni M."/>
            <person name="Xu X."/>
        </authorList>
    </citation>
    <scope>NUCLEOTIDE SEQUENCE [LARGE SCALE GENOMIC DNA]</scope>
    <source>
        <tissue evidence="14">Root</tissue>
    </source>
</reference>
<comment type="similarity">
    <text evidence="4 11">Belongs to the hexokinase family.</text>
</comment>
<dbReference type="Proteomes" id="UP000053555">
    <property type="component" value="Unassembled WGS sequence"/>
</dbReference>
<comment type="pathway">
    <text evidence="3">Carbohydrate metabolism; hexose metabolism.</text>
</comment>
<dbReference type="SMR" id="A0A0B2PCE3"/>
<evidence type="ECO:0000256" key="3">
    <source>
        <dbReference type="ARBA" id="ARBA00005028"/>
    </source>
</evidence>
<evidence type="ECO:0000256" key="2">
    <source>
        <dbReference type="ARBA" id="ARBA00004888"/>
    </source>
</evidence>
<keyword evidence="10 11" id="KW-0324">Glycolysis</keyword>
<comment type="pathway">
    <text evidence="2">Carbohydrate degradation; glycolysis; D-glyceraldehyde 3-phosphate and glycerone phosphate from D-glucose: step 1/4.</text>
</comment>
<dbReference type="FunFam" id="3.30.420.40:FF:000034">
    <property type="entry name" value="Phosphotransferase"/>
    <property type="match status" value="1"/>
</dbReference>
<dbReference type="UniPathway" id="UPA00242"/>
<dbReference type="InterPro" id="IPR022672">
    <property type="entry name" value="Hexokinase_N"/>
</dbReference>
<evidence type="ECO:0000256" key="9">
    <source>
        <dbReference type="ARBA" id="ARBA00022840"/>
    </source>
</evidence>
<evidence type="ECO:0000256" key="10">
    <source>
        <dbReference type="ARBA" id="ARBA00023152"/>
    </source>
</evidence>
<dbReference type="GO" id="GO:0001678">
    <property type="term" value="P:intracellular glucose homeostasis"/>
    <property type="evidence" value="ECO:0007669"/>
    <property type="project" value="InterPro"/>
</dbReference>